<reference evidence="2 3" key="1">
    <citation type="submission" date="2016-12" db="EMBL/GenBank/DDBJ databases">
        <title>Genome sequencing of Methylocaldum marinum.</title>
        <authorList>
            <person name="Takeuchi M."/>
            <person name="Kamagata Y."/>
            <person name="Hiraoka S."/>
            <person name="Oshima K."/>
            <person name="Hattori M."/>
            <person name="Iwasaki W."/>
        </authorList>
    </citation>
    <scope>NUCLEOTIDE SEQUENCE [LARGE SCALE GENOMIC DNA]</scope>
    <source>
        <strain evidence="2 3">S8</strain>
    </source>
</reference>
<keyword evidence="3" id="KW-1185">Reference proteome</keyword>
<dbReference type="Proteomes" id="UP000266313">
    <property type="component" value="Chromosome"/>
</dbReference>
<evidence type="ECO:0000313" key="2">
    <source>
        <dbReference type="EMBL" id="BBA32624.1"/>
    </source>
</evidence>
<proteinExistence type="predicted"/>
<dbReference type="EMBL" id="AP017928">
    <property type="protein sequence ID" value="BBA32624.1"/>
    <property type="molecule type" value="Genomic_DNA"/>
</dbReference>
<feature type="chain" id="PRO_5013395334" evidence="1">
    <location>
        <begin position="22"/>
        <end position="251"/>
    </location>
</feature>
<dbReference type="AlphaFoldDB" id="A0A250KM35"/>
<keyword evidence="1" id="KW-0732">Signal</keyword>
<organism evidence="2 3">
    <name type="scientific">Methylocaldum marinum</name>
    <dbReference type="NCBI Taxonomy" id="1432792"/>
    <lineage>
        <taxon>Bacteria</taxon>
        <taxon>Pseudomonadati</taxon>
        <taxon>Pseudomonadota</taxon>
        <taxon>Gammaproteobacteria</taxon>
        <taxon>Methylococcales</taxon>
        <taxon>Methylococcaceae</taxon>
        <taxon>Methylocaldum</taxon>
    </lineage>
</organism>
<evidence type="ECO:0000256" key="1">
    <source>
        <dbReference type="SAM" id="SignalP"/>
    </source>
</evidence>
<sequence length="251" mass="28663">MRASAVLFSLLAVTVSHTASAAGYVIKQGKGYAICEAFKKRLDKLGSLKEPFWIPDMDYKRIIWEIPGIKEAAWRDLDVDAHMDLFETLIRYDMLSFREKMSLRMTQRSSWNPGAEAEEKRPLAEITKPFIIPTRDEVKAGKAKLQVLRANIQLVDEAPETLARIWWKRGPGKYEYGVIMYLVTDDLKSINVAKEKIAHYGSGGDVVVYGGKHYIVDWEGRALIARDFGSGLVPFCAIEFDWITRRKEMKK</sequence>
<evidence type="ECO:0000313" key="3">
    <source>
        <dbReference type="Proteomes" id="UP000266313"/>
    </source>
</evidence>
<feature type="signal peptide" evidence="1">
    <location>
        <begin position="1"/>
        <end position="21"/>
    </location>
</feature>
<accession>A0A250KM35</accession>
<protein>
    <submittedName>
        <fullName evidence="2">Uncharacterized protein</fullName>
    </submittedName>
</protein>
<dbReference type="KEGG" id="mmai:sS8_0659"/>
<gene>
    <name evidence="2" type="ORF">sS8_0659</name>
</gene>
<name>A0A250KM35_9GAMM</name>